<name>A0A8H4NM08_9HYPO</name>
<dbReference type="PANTHER" id="PTHR43591">
    <property type="entry name" value="METHYLTRANSFERASE"/>
    <property type="match status" value="1"/>
</dbReference>
<dbReference type="EMBL" id="JAADJF010000080">
    <property type="protein sequence ID" value="KAF4440115.1"/>
    <property type="molecule type" value="Genomic_DNA"/>
</dbReference>
<dbReference type="PANTHER" id="PTHR43591:SF50">
    <property type="entry name" value="METHYLTRANSFERASE DOMAIN-CONTAINING PROTEIN-RELATED"/>
    <property type="match status" value="1"/>
</dbReference>
<evidence type="ECO:0000259" key="3">
    <source>
        <dbReference type="Pfam" id="PF13649"/>
    </source>
</evidence>
<accession>A0A8H4NM08</accession>
<dbReference type="AlphaFoldDB" id="A0A8H4NM08"/>
<feature type="compositionally biased region" description="Low complexity" evidence="2">
    <location>
        <begin position="62"/>
        <end position="83"/>
    </location>
</feature>
<keyword evidence="5" id="KW-1185">Reference proteome</keyword>
<feature type="compositionally biased region" description="Low complexity" evidence="2">
    <location>
        <begin position="118"/>
        <end position="132"/>
    </location>
</feature>
<evidence type="ECO:0000313" key="5">
    <source>
        <dbReference type="Proteomes" id="UP000536711"/>
    </source>
</evidence>
<feature type="region of interest" description="Disordered" evidence="2">
    <location>
        <begin position="757"/>
        <end position="782"/>
    </location>
</feature>
<dbReference type="InterPro" id="IPR029063">
    <property type="entry name" value="SAM-dependent_MTases_sf"/>
</dbReference>
<feature type="region of interest" description="Disordered" evidence="2">
    <location>
        <begin position="917"/>
        <end position="941"/>
    </location>
</feature>
<feature type="compositionally biased region" description="Polar residues" evidence="2">
    <location>
        <begin position="133"/>
        <end position="146"/>
    </location>
</feature>
<feature type="compositionally biased region" description="Polar residues" evidence="2">
    <location>
        <begin position="103"/>
        <end position="117"/>
    </location>
</feature>
<gene>
    <name evidence="4" type="ORF">FACUT_3638</name>
</gene>
<dbReference type="SUPFAM" id="SSF53335">
    <property type="entry name" value="S-adenosyl-L-methionine-dependent methyltransferases"/>
    <property type="match status" value="1"/>
</dbReference>
<dbReference type="InterPro" id="IPR041698">
    <property type="entry name" value="Methyltransf_25"/>
</dbReference>
<comment type="caution">
    <text evidence="4">The sequence shown here is derived from an EMBL/GenBank/DDBJ whole genome shotgun (WGS) entry which is preliminary data.</text>
</comment>
<dbReference type="Gene3D" id="3.40.50.150">
    <property type="entry name" value="Vaccinia Virus protein VP39"/>
    <property type="match status" value="1"/>
</dbReference>
<sequence length="1020" mass="113241">MSEWSGFYYASANPLPTFARRAKAAAEKERQRPETPPRSNSDSHDIAPNSSRARLPFRHTRTSSGSQGSRSSHDSSLVHSATSPNTKNGPALPEDDSHYSHSKLLSSDSRQQSSKPVTTTTTTTATTKTTSTSNKHLPSKSLTSGGASPLHSPVVFNRPVYVDKTRQRDPRRQSSAATPTTTSVDLKNVTMYSQLDAGNKLMSGTTKQVNLDFPRTDSVSSTSGNTTVSTQTMTSTDHSNSDPATKPFIVKNGRTYYNDPTSAYPLPTDLAELHRQSLRTLLMIQVYGAPVYTPFIRNNPPQRVLEVGCGTGFWSMMCHRYYKERGHNGIHFTGIDIAPLAPGSPGSPAELCKPDKDMKWSFVQHDLRHRPWPFADEEFDLIMVKDTCLMVPSHVYQLFVEEYLRMLKPGGVMEIWDSDPTFRMLRPHVPSAMPGSEEAEEHEAALDLGAYLMTSKTPLSAPLNSFLVEYNTWLSRTLEGRQLSPVPCSLIGAFLHAEAEVLMDIKTKRLAIPLSEVRWEREGVGGVVTKDGKSYVEMKAKSTPHQKVEKKTLTPGQSALRKTALLTVAQQVSALEPIIREASGKSQDEWDAWVAKMMADLMSETGTSWGECLELGVWSSRKRPRKDLAVASATKPSIQLPHQQLFLKISVHALESRFLAQIPDLARKLTVMSVRGHNALRSSRALFRPPSYARYMIKEEPEPKKMQKPKGKRTTRPWPSGLQVPGARAARPIPADPSAKYTIIKIPNTSTAFSGSPTLNKFKPALQPRTSGTKRGKKRSITPNGLYGLTNIALKKWKADGTGGSVPFETVPSSIKMYIVNHIDGPGLANDTVNGSYLPQLHVYVATGIRGNTIYMSIEFHTVGTRRLVGVTNLKLSPTFGSSSTKDTAGEPPQGVDRNTAFDQKFASVEEKLKAGRKGDTYSLKQASQPPPTHARSIETPRELYKKLVPSNTHRNSEIYRLAMFKIYKLEFKLWAQRKRNIEKERKDERRTTGFTKRHKKRLAAVAQIEEKYLDADGEA</sequence>
<feature type="region of interest" description="Disordered" evidence="2">
    <location>
        <begin position="15"/>
        <end position="182"/>
    </location>
</feature>
<dbReference type="Pfam" id="PF13649">
    <property type="entry name" value="Methyltransf_25"/>
    <property type="match status" value="1"/>
</dbReference>
<feature type="domain" description="Methyltransferase" evidence="3">
    <location>
        <begin position="304"/>
        <end position="411"/>
    </location>
</feature>
<dbReference type="OrthoDB" id="2013972at2759"/>
<feature type="compositionally biased region" description="Basic residues" evidence="2">
    <location>
        <begin position="706"/>
        <end position="715"/>
    </location>
</feature>
<feature type="compositionally biased region" description="Basic and acidic residues" evidence="2">
    <location>
        <begin position="24"/>
        <end position="45"/>
    </location>
</feature>
<feature type="region of interest" description="Disordered" evidence="2">
    <location>
        <begin position="880"/>
        <end position="902"/>
    </location>
</feature>
<protein>
    <submittedName>
        <fullName evidence="4">Sam-containing containing</fullName>
    </submittedName>
</protein>
<dbReference type="CDD" id="cd02440">
    <property type="entry name" value="AdoMet_MTases"/>
    <property type="match status" value="1"/>
</dbReference>
<feature type="compositionally biased region" description="Low complexity" evidence="2">
    <location>
        <begin position="216"/>
        <end position="236"/>
    </location>
</feature>
<feature type="region of interest" description="Disordered" evidence="2">
    <location>
        <begin position="701"/>
        <end position="731"/>
    </location>
</feature>
<feature type="region of interest" description="Disordered" evidence="2">
    <location>
        <begin position="213"/>
        <end position="244"/>
    </location>
</feature>
<feature type="compositionally biased region" description="Polar residues" evidence="2">
    <location>
        <begin position="173"/>
        <end position="182"/>
    </location>
</feature>
<reference evidence="4 5" key="1">
    <citation type="submission" date="2020-01" db="EMBL/GenBank/DDBJ databases">
        <title>Identification and distribution of gene clusters putatively required for synthesis of sphingolipid metabolism inhibitors in phylogenetically diverse species of the filamentous fungus Fusarium.</title>
        <authorList>
            <person name="Kim H.-S."/>
            <person name="Busman M."/>
            <person name="Brown D.W."/>
            <person name="Divon H."/>
            <person name="Uhlig S."/>
            <person name="Proctor R.H."/>
        </authorList>
    </citation>
    <scope>NUCLEOTIDE SEQUENCE [LARGE SCALE GENOMIC DNA]</scope>
    <source>
        <strain evidence="4 5">NRRL 13308</strain>
    </source>
</reference>
<dbReference type="Proteomes" id="UP000536711">
    <property type="component" value="Unassembled WGS sequence"/>
</dbReference>
<evidence type="ECO:0000256" key="1">
    <source>
        <dbReference type="ARBA" id="ARBA00038158"/>
    </source>
</evidence>
<feature type="compositionally biased region" description="Basic and acidic residues" evidence="2">
    <location>
        <begin position="161"/>
        <end position="172"/>
    </location>
</feature>
<evidence type="ECO:0000313" key="4">
    <source>
        <dbReference type="EMBL" id="KAF4440115.1"/>
    </source>
</evidence>
<organism evidence="4 5">
    <name type="scientific">Fusarium acutatum</name>
    <dbReference type="NCBI Taxonomy" id="78861"/>
    <lineage>
        <taxon>Eukaryota</taxon>
        <taxon>Fungi</taxon>
        <taxon>Dikarya</taxon>
        <taxon>Ascomycota</taxon>
        <taxon>Pezizomycotina</taxon>
        <taxon>Sordariomycetes</taxon>
        <taxon>Hypocreomycetidae</taxon>
        <taxon>Hypocreales</taxon>
        <taxon>Nectriaceae</taxon>
        <taxon>Fusarium</taxon>
        <taxon>Fusarium fujikuroi species complex</taxon>
    </lineage>
</organism>
<proteinExistence type="inferred from homology"/>
<comment type="similarity">
    <text evidence="1">Belongs to the methyltransferase superfamily. LaeA methyltransferase family.</text>
</comment>
<evidence type="ECO:0000256" key="2">
    <source>
        <dbReference type="SAM" id="MobiDB-lite"/>
    </source>
</evidence>